<dbReference type="Proteomes" id="UP001059617">
    <property type="component" value="Chromosome"/>
</dbReference>
<feature type="transmembrane region" description="Helical" evidence="2">
    <location>
        <begin position="24"/>
        <end position="42"/>
    </location>
</feature>
<feature type="domain" description="Pyrrolo-quinoline quinone repeat" evidence="3">
    <location>
        <begin position="60"/>
        <end position="143"/>
    </location>
</feature>
<evidence type="ECO:0000256" key="2">
    <source>
        <dbReference type="SAM" id="Phobius"/>
    </source>
</evidence>
<dbReference type="InterPro" id="IPR011047">
    <property type="entry name" value="Quinoprotein_ADH-like_sf"/>
</dbReference>
<dbReference type="EMBL" id="CP073720">
    <property type="protein sequence ID" value="UWP84306.1"/>
    <property type="molecule type" value="Genomic_DNA"/>
</dbReference>
<feature type="region of interest" description="Disordered" evidence="1">
    <location>
        <begin position="158"/>
        <end position="178"/>
    </location>
</feature>
<evidence type="ECO:0000313" key="5">
    <source>
        <dbReference type="Proteomes" id="UP001059617"/>
    </source>
</evidence>
<organism evidence="4 5">
    <name type="scientific">Dactylosporangium fulvum</name>
    <dbReference type="NCBI Taxonomy" id="53359"/>
    <lineage>
        <taxon>Bacteria</taxon>
        <taxon>Bacillati</taxon>
        <taxon>Actinomycetota</taxon>
        <taxon>Actinomycetes</taxon>
        <taxon>Micromonosporales</taxon>
        <taxon>Micromonosporaceae</taxon>
        <taxon>Dactylosporangium</taxon>
    </lineage>
</organism>
<keyword evidence="2" id="KW-0472">Membrane</keyword>
<dbReference type="InterPro" id="IPR002372">
    <property type="entry name" value="PQQ_rpt_dom"/>
</dbReference>
<feature type="domain" description="Pyrrolo-quinoline quinone repeat" evidence="3">
    <location>
        <begin position="184"/>
        <end position="329"/>
    </location>
</feature>
<evidence type="ECO:0000256" key="1">
    <source>
        <dbReference type="SAM" id="MobiDB-lite"/>
    </source>
</evidence>
<name>A0ABY5W4Q2_9ACTN</name>
<accession>A0ABY5W4Q2</accession>
<keyword evidence="2" id="KW-0812">Transmembrane</keyword>
<gene>
    <name evidence="4" type="ORF">Dfulv_08735</name>
</gene>
<keyword evidence="2" id="KW-1133">Transmembrane helix</keyword>
<reference evidence="4" key="2">
    <citation type="submission" date="2022-09" db="EMBL/GenBank/DDBJ databases">
        <title>Biosynthetic gene clusters of Dactylosporangioum fulvum.</title>
        <authorList>
            <person name="Caradec T."/>
        </authorList>
    </citation>
    <scope>NUCLEOTIDE SEQUENCE</scope>
    <source>
        <strain evidence="4">NRRL B-16292</strain>
    </source>
</reference>
<dbReference type="RefSeq" id="WP_259862134.1">
    <property type="nucleotide sequence ID" value="NZ_BAAAST010000032.1"/>
</dbReference>
<evidence type="ECO:0000313" key="4">
    <source>
        <dbReference type="EMBL" id="UWP84306.1"/>
    </source>
</evidence>
<dbReference type="InterPro" id="IPR015943">
    <property type="entry name" value="WD40/YVTN_repeat-like_dom_sf"/>
</dbReference>
<evidence type="ECO:0000259" key="3">
    <source>
        <dbReference type="Pfam" id="PF13360"/>
    </source>
</evidence>
<dbReference type="Gene3D" id="2.130.10.10">
    <property type="entry name" value="YVTN repeat-like/Quinoprotein amine dehydrogenase"/>
    <property type="match status" value="2"/>
</dbReference>
<protein>
    <submittedName>
        <fullName evidence="4">PQQ-like beta-propeller repeat protein</fullName>
    </submittedName>
</protein>
<dbReference type="SUPFAM" id="SSF50998">
    <property type="entry name" value="Quinoprotein alcohol dehydrogenase-like"/>
    <property type="match status" value="1"/>
</dbReference>
<sequence length="451" mass="48186">MIIELDLATPWEPPAPPPRRVRRWSAAVLVAVVALGVLVAAAPRRPDGPAFTIEHNVLNVAGAGGRIFVGRFHSVGSAPRLHAMRLSDGAELWSTQITPQQRLALATAQVVVLSTDWTEDASWSTIAVLDAATGGRLWHRDTVQVLGRAGGTMVVEDMAGADPDAEPPPGPDDDPAVNRAPVRRQRHYLGLDERTGATVWTLEVPAGSAAEAGWDQHTTYKLLHLAQLDPDGLLRLRDPATGAITGSHRLAWSGTIASFTVSKGRPGQVIVFPAGQRGAAIFDLDTGERLWGWSGKMYGGLLQCGPDRYCGGADTGLDNVDVRTGRIVWHIDRYAGILHIGARTMVLGSYIQPDAESASYVVVDAATGRLQRKIEGWRLIGARGEHLIVSHPGDRGGALLGVLDPGSGVVALFGKAPQWYGMPECTADEEHLACVAVGALSVWRLPPTRRP</sequence>
<dbReference type="Pfam" id="PF13360">
    <property type="entry name" value="PQQ_2"/>
    <property type="match status" value="2"/>
</dbReference>
<keyword evidence="5" id="KW-1185">Reference proteome</keyword>
<proteinExistence type="predicted"/>
<reference evidence="4" key="1">
    <citation type="submission" date="2021-04" db="EMBL/GenBank/DDBJ databases">
        <authorList>
            <person name="Hartkoorn R.C."/>
            <person name="Beaudoing E."/>
            <person name="Hot D."/>
        </authorList>
    </citation>
    <scope>NUCLEOTIDE SEQUENCE</scope>
    <source>
        <strain evidence="4">NRRL B-16292</strain>
    </source>
</reference>